<keyword evidence="1" id="KW-0175">Coiled coil</keyword>
<gene>
    <name evidence="2" type="ORF">AMATHDRAFT_115470</name>
</gene>
<evidence type="ECO:0000256" key="1">
    <source>
        <dbReference type="SAM" id="Coils"/>
    </source>
</evidence>
<keyword evidence="3" id="KW-1185">Reference proteome</keyword>
<dbReference type="Proteomes" id="UP000242287">
    <property type="component" value="Unassembled WGS sequence"/>
</dbReference>
<feature type="non-terminal residue" evidence="2">
    <location>
        <position position="1"/>
    </location>
</feature>
<evidence type="ECO:0008006" key="4">
    <source>
        <dbReference type="Google" id="ProtNLM"/>
    </source>
</evidence>
<dbReference type="Gene3D" id="1.20.1280.50">
    <property type="match status" value="1"/>
</dbReference>
<accession>A0A2A9P055</accession>
<evidence type="ECO:0000313" key="2">
    <source>
        <dbReference type="EMBL" id="PFH53692.1"/>
    </source>
</evidence>
<reference evidence="2 3" key="1">
    <citation type="submission" date="2014-02" db="EMBL/GenBank/DDBJ databases">
        <title>Transposable element dynamics among asymbiotic and ectomycorrhizal Amanita fungi.</title>
        <authorList>
            <consortium name="DOE Joint Genome Institute"/>
            <person name="Hess J."/>
            <person name="Skrede I."/>
            <person name="Wolfe B."/>
            <person name="LaButti K."/>
            <person name="Ohm R.A."/>
            <person name="Grigoriev I.V."/>
            <person name="Pringle A."/>
        </authorList>
    </citation>
    <scope>NUCLEOTIDE SEQUENCE [LARGE SCALE GENOMIC DNA]</scope>
    <source>
        <strain evidence="2 3">SKay4041</strain>
    </source>
</reference>
<dbReference type="EMBL" id="KZ301972">
    <property type="protein sequence ID" value="PFH53692.1"/>
    <property type="molecule type" value="Genomic_DNA"/>
</dbReference>
<organism evidence="2 3">
    <name type="scientific">Amanita thiersii Skay4041</name>
    <dbReference type="NCBI Taxonomy" id="703135"/>
    <lineage>
        <taxon>Eukaryota</taxon>
        <taxon>Fungi</taxon>
        <taxon>Dikarya</taxon>
        <taxon>Basidiomycota</taxon>
        <taxon>Agaricomycotina</taxon>
        <taxon>Agaricomycetes</taxon>
        <taxon>Agaricomycetidae</taxon>
        <taxon>Agaricales</taxon>
        <taxon>Pluteineae</taxon>
        <taxon>Amanitaceae</taxon>
        <taxon>Amanita</taxon>
    </lineage>
</organism>
<proteinExistence type="predicted"/>
<sequence length="110" mass="12885">TNYVHSAQEQKHIRECLLNAKRDLQHADDEIARFELEKITLNDKITRYQTAISPIKNVPPEAMHVIFDFFIEEAMTVPVDVEDPRLILGRVCSQWRQIVQNTPGFWTDIH</sequence>
<dbReference type="AlphaFoldDB" id="A0A2A9P055"/>
<protein>
    <recommendedName>
        <fullName evidence="4">F-box domain-containing protein</fullName>
    </recommendedName>
</protein>
<name>A0A2A9P055_9AGAR</name>
<feature type="non-terminal residue" evidence="2">
    <location>
        <position position="110"/>
    </location>
</feature>
<evidence type="ECO:0000313" key="3">
    <source>
        <dbReference type="Proteomes" id="UP000242287"/>
    </source>
</evidence>
<feature type="coiled-coil region" evidence="1">
    <location>
        <begin position="17"/>
        <end position="44"/>
    </location>
</feature>
<dbReference type="OrthoDB" id="2269034at2759"/>